<dbReference type="SUPFAM" id="SSF52980">
    <property type="entry name" value="Restriction endonuclease-like"/>
    <property type="match status" value="1"/>
</dbReference>
<evidence type="ECO:0000313" key="2">
    <source>
        <dbReference type="EMBL" id="AHE40571.1"/>
    </source>
</evidence>
<feature type="domain" description="ERCC4" evidence="1">
    <location>
        <begin position="21"/>
        <end position="117"/>
    </location>
</feature>
<dbReference type="Pfam" id="PF02732">
    <property type="entry name" value="ERCC4"/>
    <property type="match status" value="1"/>
</dbReference>
<reference evidence="2" key="1">
    <citation type="journal article" date="2014" name="Appl. Environ. Microbiol.">
        <title>Characterization of a Multiresistant Mosaic Plasmid from a Fish Farm Sediment Exiguobacterium sp. Isolate Reveals Aggregation of Functional Clinic-Associated Antibiotic Resistance Genes.</title>
        <authorList>
            <person name="Yang J."/>
            <person name="Wang C."/>
            <person name="Wu J."/>
            <person name="Liu L."/>
            <person name="Zhang G."/>
            <person name="Feng J."/>
        </authorList>
    </citation>
    <scope>NUCLEOTIDE SEQUENCE</scope>
    <source>
        <strain evidence="2">S3-2</strain>
        <plasmid evidence="2">pMC2</plasmid>
    </source>
</reference>
<dbReference type="GO" id="GO:0004518">
    <property type="term" value="F:nuclease activity"/>
    <property type="evidence" value="ECO:0007669"/>
    <property type="project" value="InterPro"/>
</dbReference>
<dbReference type="EMBL" id="KF648875">
    <property type="protein sequence ID" value="AHE40571.1"/>
    <property type="molecule type" value="Genomic_DNA"/>
</dbReference>
<geneLocation type="plasmid" evidence="2">
    <name>pMC2</name>
</geneLocation>
<dbReference type="InterPro" id="IPR006166">
    <property type="entry name" value="ERCC4_domain"/>
</dbReference>
<dbReference type="RefSeq" id="WP_024127838.1">
    <property type="nucleotide sequence ID" value="NC_023288.1"/>
</dbReference>
<accession>V9ZAV7</accession>
<dbReference type="InterPro" id="IPR011335">
    <property type="entry name" value="Restrct_endonuc-II-like"/>
</dbReference>
<dbReference type="GO" id="GO:0003677">
    <property type="term" value="F:DNA binding"/>
    <property type="evidence" value="ECO:0007669"/>
    <property type="project" value="InterPro"/>
</dbReference>
<organism evidence="2">
    <name type="scientific">Exiguobacterium sp. S3-2</name>
    <dbReference type="NCBI Taxonomy" id="1389960"/>
    <lineage>
        <taxon>Bacteria</taxon>
        <taxon>Bacillati</taxon>
        <taxon>Bacillota</taxon>
        <taxon>Bacilli</taxon>
        <taxon>Bacillales</taxon>
        <taxon>Bacillales Family XII. Incertae Sedis</taxon>
        <taxon>Exiguobacterium</taxon>
    </lineage>
</organism>
<name>V9ZAV7_9BACL</name>
<sequence length="177" mass="20496">MGALVQTLDAKEVDLLLKMMIIKIDTREQKNEHIVEFLDSRGIAWQSAKLDAGDYGAYIPATEGITDRALHLNAVIERKNSLDELAQTVKDRSRFENELSRAKRRDTRLIIVVEDGSYSGMIRQRYRSEYNAKAFTGSLMAFEARYNVPIQHVAKEDAGHYMYHWLYYQFREALLSM</sequence>
<keyword evidence="2" id="KW-0614">Plasmid</keyword>
<dbReference type="SMART" id="SM00891">
    <property type="entry name" value="ERCC4"/>
    <property type="match status" value="1"/>
</dbReference>
<protein>
    <recommendedName>
        <fullName evidence="1">ERCC4 domain-containing protein</fullName>
    </recommendedName>
</protein>
<evidence type="ECO:0000259" key="1">
    <source>
        <dbReference type="SMART" id="SM00891"/>
    </source>
</evidence>
<dbReference type="AlphaFoldDB" id="V9ZAV7"/>
<dbReference type="Gene3D" id="3.40.50.10130">
    <property type="match status" value="1"/>
</dbReference>
<proteinExistence type="predicted"/>
<dbReference type="GO" id="GO:0006259">
    <property type="term" value="P:DNA metabolic process"/>
    <property type="evidence" value="ECO:0007669"/>
    <property type="project" value="UniProtKB-ARBA"/>
</dbReference>